<comment type="caution">
    <text evidence="2">The sequence shown here is derived from an EMBL/GenBank/DDBJ whole genome shotgun (WGS) entry which is preliminary data.</text>
</comment>
<reference evidence="2" key="1">
    <citation type="journal article" date="2014" name="Int. J. Syst. Evol. Microbiol.">
        <title>Complete genome sequence of Corynebacterium casei LMG S-19264T (=DSM 44701T), isolated from a smear-ripened cheese.</title>
        <authorList>
            <consortium name="US DOE Joint Genome Institute (JGI-PGF)"/>
            <person name="Walter F."/>
            <person name="Albersmeier A."/>
            <person name="Kalinowski J."/>
            <person name="Ruckert C."/>
        </authorList>
    </citation>
    <scope>NUCLEOTIDE SEQUENCE</scope>
    <source>
        <strain evidence="2">VKM B-1513</strain>
    </source>
</reference>
<evidence type="ECO:0000313" key="2">
    <source>
        <dbReference type="EMBL" id="GLK51319.1"/>
    </source>
</evidence>
<keyword evidence="1" id="KW-0732">Signal</keyword>
<gene>
    <name evidence="2" type="ORF">GCM10017621_08270</name>
</gene>
<evidence type="ECO:0000313" key="3">
    <source>
        <dbReference type="Proteomes" id="UP001143486"/>
    </source>
</evidence>
<feature type="chain" id="PRO_5040826142" evidence="1">
    <location>
        <begin position="21"/>
        <end position="188"/>
    </location>
</feature>
<accession>A0A9W6IKS5</accession>
<proteinExistence type="predicted"/>
<sequence length="188" mass="20250">MRVLALVLVGAFIGTVPAAAQTSGFQSSYRSEATGSIEIGRIDVAPGLREKAELLGEAELGRLTGYLRDVLQNTLVAADWHGVSAHETVLNVTLIDVVPSRPTLSQIQEMDTAHYTSEASGGAELTAELVGADGRAIGQYSFRWYNTEPTGHDTGIWSDTRLAFSLFARELTDSLGEAPMPRRLSESR</sequence>
<dbReference type="Proteomes" id="UP001143486">
    <property type="component" value="Unassembled WGS sequence"/>
</dbReference>
<evidence type="ECO:0000256" key="1">
    <source>
        <dbReference type="SAM" id="SignalP"/>
    </source>
</evidence>
<dbReference type="AlphaFoldDB" id="A0A9W6IKS5"/>
<protein>
    <submittedName>
        <fullName evidence="2">Uncharacterized protein</fullName>
    </submittedName>
</protein>
<reference evidence="2" key="2">
    <citation type="submission" date="2023-01" db="EMBL/GenBank/DDBJ databases">
        <authorList>
            <person name="Sun Q."/>
            <person name="Evtushenko L."/>
        </authorList>
    </citation>
    <scope>NUCLEOTIDE SEQUENCE</scope>
    <source>
        <strain evidence="2">VKM B-1513</strain>
    </source>
</reference>
<organism evidence="2 3">
    <name type="scientific">Maricaulis virginensis</name>
    <dbReference type="NCBI Taxonomy" id="144022"/>
    <lineage>
        <taxon>Bacteria</taxon>
        <taxon>Pseudomonadati</taxon>
        <taxon>Pseudomonadota</taxon>
        <taxon>Alphaproteobacteria</taxon>
        <taxon>Maricaulales</taxon>
        <taxon>Maricaulaceae</taxon>
        <taxon>Maricaulis</taxon>
    </lineage>
</organism>
<keyword evidence="3" id="KW-1185">Reference proteome</keyword>
<dbReference type="EMBL" id="BSFE01000002">
    <property type="protein sequence ID" value="GLK51319.1"/>
    <property type="molecule type" value="Genomic_DNA"/>
</dbReference>
<name>A0A9W6IKS5_9PROT</name>
<feature type="signal peptide" evidence="1">
    <location>
        <begin position="1"/>
        <end position="20"/>
    </location>
</feature>
<dbReference type="RefSeq" id="WP_271185704.1">
    <property type="nucleotide sequence ID" value="NZ_BSFE01000002.1"/>
</dbReference>